<dbReference type="SUPFAM" id="SSF90257">
    <property type="entry name" value="Myosin rod fragments"/>
    <property type="match status" value="1"/>
</dbReference>
<sequence>MACATLEASENLTSEKAISPQPPLEPQQLSPSSNIMEPALNAPTAAASPLTATAAPATVTSAPMATAAAAADSSPAALLAASLVRARATYFERLSSCNKASTSAAGYGCSSMGVRHSMTLTSQPLHPLAQHPLAGLPRSGGGAVAAASKSPREGNSLPPQQQKRQARRQRQRRRRVQLLPESDSSEGEQDEEDDSVDTFFDKPSYTCYGAAVELSPASSYGTRAQGHASSKACAAAQSTESPPLLTQQEPAAAGVVDAGTESATSAPAGPCCSGYVRSMSAHFARVSSNSVRVGSVAGMDGLFDDLVTHVGALLASHPDVEAQMGMVQGLSDRLLQLHALCETLVRKEDEVEHLRGVLRELTTTRADAIRLKVQMAESLNGLQQEYYKVLRSAQLAQGTCKQHSARAAATRKQLVEVQSELLRYKRAVVSLRDHNRRLRSENEDMATQLLALEQGRLSSEGHRSACYMALVQAQTPVLY</sequence>
<feature type="compositionally biased region" description="Acidic residues" evidence="1">
    <location>
        <begin position="183"/>
        <end position="196"/>
    </location>
</feature>
<feature type="compositionally biased region" description="Basic residues" evidence="1">
    <location>
        <begin position="164"/>
        <end position="176"/>
    </location>
</feature>
<protein>
    <submittedName>
        <fullName evidence="2">Uncharacterized protein</fullName>
    </submittedName>
</protein>
<reference evidence="2" key="1">
    <citation type="journal article" date="2021" name="Proc. Natl. Acad. Sci. U.S.A.">
        <title>Three genomes in the algal genus Volvox reveal the fate of a haploid sex-determining region after a transition to homothallism.</title>
        <authorList>
            <person name="Yamamoto K."/>
            <person name="Hamaji T."/>
            <person name="Kawai-Toyooka H."/>
            <person name="Matsuzaki R."/>
            <person name="Takahashi F."/>
            <person name="Nishimura Y."/>
            <person name="Kawachi M."/>
            <person name="Noguchi H."/>
            <person name="Minakuchi Y."/>
            <person name="Umen J.G."/>
            <person name="Toyoda A."/>
            <person name="Nozaki H."/>
        </authorList>
    </citation>
    <scope>NUCLEOTIDE SEQUENCE</scope>
    <source>
        <strain evidence="2">NIES-3780</strain>
    </source>
</reference>
<organism evidence="2 3">
    <name type="scientific">Volvox africanus</name>
    <dbReference type="NCBI Taxonomy" id="51714"/>
    <lineage>
        <taxon>Eukaryota</taxon>
        <taxon>Viridiplantae</taxon>
        <taxon>Chlorophyta</taxon>
        <taxon>core chlorophytes</taxon>
        <taxon>Chlorophyceae</taxon>
        <taxon>CS clade</taxon>
        <taxon>Chlamydomonadales</taxon>
        <taxon>Volvocaceae</taxon>
        <taxon>Volvox</taxon>
    </lineage>
</organism>
<proteinExistence type="predicted"/>
<feature type="region of interest" description="Disordered" evidence="1">
    <location>
        <begin position="128"/>
        <end position="198"/>
    </location>
</feature>
<feature type="compositionally biased region" description="Low complexity" evidence="1">
    <location>
        <begin position="26"/>
        <end position="36"/>
    </location>
</feature>
<evidence type="ECO:0000313" key="3">
    <source>
        <dbReference type="Proteomes" id="UP000747399"/>
    </source>
</evidence>
<name>A0A8J4BMS1_9CHLO</name>
<comment type="caution">
    <text evidence="2">The sequence shown here is derived from an EMBL/GenBank/DDBJ whole genome shotgun (WGS) entry which is preliminary data.</text>
</comment>
<dbReference type="Proteomes" id="UP000747399">
    <property type="component" value="Unassembled WGS sequence"/>
</dbReference>
<feature type="region of interest" description="Disordered" evidence="1">
    <location>
        <begin position="1"/>
        <end position="36"/>
    </location>
</feature>
<evidence type="ECO:0000256" key="1">
    <source>
        <dbReference type="SAM" id="MobiDB-lite"/>
    </source>
</evidence>
<evidence type="ECO:0000313" key="2">
    <source>
        <dbReference type="EMBL" id="GIL61835.1"/>
    </source>
</evidence>
<gene>
    <name evidence="2" type="ORF">Vafri_16250</name>
</gene>
<accession>A0A8J4BMS1</accession>
<keyword evidence="3" id="KW-1185">Reference proteome</keyword>
<dbReference type="EMBL" id="BNCO01000048">
    <property type="protein sequence ID" value="GIL61835.1"/>
    <property type="molecule type" value="Genomic_DNA"/>
</dbReference>
<dbReference type="AlphaFoldDB" id="A0A8J4BMS1"/>